<protein>
    <recommendedName>
        <fullName evidence="11">Embryonic stem cell-specific 5-hydroxymethylcytosine-binding protein</fullName>
    </recommendedName>
</protein>
<keyword evidence="10" id="KW-1185">Reference proteome</keyword>
<dbReference type="GO" id="GO:0016829">
    <property type="term" value="F:lyase activity"/>
    <property type="evidence" value="ECO:0007669"/>
    <property type="project" value="UniProtKB-KW"/>
</dbReference>
<comment type="caution">
    <text evidence="9">The sequence shown here is derived from an EMBL/GenBank/DDBJ whole genome shotgun (WGS) entry which is preliminary data.</text>
</comment>
<evidence type="ECO:0000313" key="10">
    <source>
        <dbReference type="Proteomes" id="UP000825729"/>
    </source>
</evidence>
<evidence type="ECO:0000256" key="3">
    <source>
        <dbReference type="ARBA" id="ARBA00022763"/>
    </source>
</evidence>
<name>A0AAV7EJT9_ARIFI</name>
<comment type="similarity">
    <text evidence="1">Belongs to the SOS response-associated peptidase family.</text>
</comment>
<dbReference type="EMBL" id="JAINDJ010000005">
    <property type="protein sequence ID" value="KAG9447946.1"/>
    <property type="molecule type" value="Genomic_DNA"/>
</dbReference>
<evidence type="ECO:0000256" key="7">
    <source>
        <dbReference type="ARBA" id="ARBA00023239"/>
    </source>
</evidence>
<evidence type="ECO:0000256" key="2">
    <source>
        <dbReference type="ARBA" id="ARBA00022670"/>
    </source>
</evidence>
<evidence type="ECO:0000256" key="8">
    <source>
        <dbReference type="SAM" id="MobiDB-lite"/>
    </source>
</evidence>
<dbReference type="InterPro" id="IPR003738">
    <property type="entry name" value="SRAP"/>
</dbReference>
<feature type="region of interest" description="Disordered" evidence="8">
    <location>
        <begin position="339"/>
        <end position="378"/>
    </location>
</feature>
<evidence type="ECO:0000256" key="5">
    <source>
        <dbReference type="ARBA" id="ARBA00023124"/>
    </source>
</evidence>
<accession>A0AAV7EJT9</accession>
<gene>
    <name evidence="9" type="ORF">H6P81_014074</name>
</gene>
<keyword evidence="6" id="KW-0238">DNA-binding</keyword>
<dbReference type="InterPro" id="IPR036590">
    <property type="entry name" value="SRAP-like"/>
</dbReference>
<keyword evidence="7" id="KW-0456">Lyase</keyword>
<reference evidence="9 10" key="1">
    <citation type="submission" date="2021-07" db="EMBL/GenBank/DDBJ databases">
        <title>The Aristolochia fimbriata genome: insights into angiosperm evolution, floral development and chemical biosynthesis.</title>
        <authorList>
            <person name="Jiao Y."/>
        </authorList>
    </citation>
    <scope>NUCLEOTIDE SEQUENCE [LARGE SCALE GENOMIC DNA]</scope>
    <source>
        <strain evidence="9">IBCAS-2021</strain>
        <tissue evidence="9">Leaf</tissue>
    </source>
</reference>
<dbReference type="PANTHER" id="PTHR13604:SF0">
    <property type="entry name" value="ABASIC SITE PROCESSING PROTEIN HMCES"/>
    <property type="match status" value="1"/>
</dbReference>
<proteinExistence type="inferred from homology"/>
<evidence type="ECO:0000256" key="6">
    <source>
        <dbReference type="ARBA" id="ARBA00023125"/>
    </source>
</evidence>
<dbReference type="Proteomes" id="UP000825729">
    <property type="component" value="Unassembled WGS sequence"/>
</dbReference>
<dbReference type="GO" id="GO:0006508">
    <property type="term" value="P:proteolysis"/>
    <property type="evidence" value="ECO:0007669"/>
    <property type="project" value="UniProtKB-KW"/>
</dbReference>
<keyword evidence="5" id="KW-0190">Covalent protein-DNA linkage</keyword>
<dbReference type="GO" id="GO:0008233">
    <property type="term" value="F:peptidase activity"/>
    <property type="evidence" value="ECO:0007669"/>
    <property type="project" value="UniProtKB-KW"/>
</dbReference>
<keyword evidence="2" id="KW-0645">Protease</keyword>
<keyword evidence="3" id="KW-0227">DNA damage</keyword>
<sequence>MCGRARCTLRPDDVPRACGFQNSSVTTLQTDRYRPSYNVSPGRYLPVLRRDEGEAGVCVHCMKWGLISSFTKKTEKPDHFRMFNARSESIGEKASFRRLIPKRRCLLAVEGFYEWKKEGSKRQPYYIYFKDQRPLVFAALYDSWTNSEGEVLYTFTILTTRCSSALEWLHDRMPIILGSENSSDLWLNESSTTKVNDLLVPYEGSDLVWYPVTPDMGKTAFDGPECIKEIKLKTEGTTSISNFFSKKTTDTKHIVEPKHEKISDESTVSVVGFTCSGDCGGNSMKADTPTDDIRSVKEENLEEDTKGKDINVDATKTSTKGEERYGIKRDHELYATGLKPLTHQTIETKSNSKKGRTKNDAGKGVKGQPTLHSYFGTK</sequence>
<evidence type="ECO:0000256" key="4">
    <source>
        <dbReference type="ARBA" id="ARBA00022801"/>
    </source>
</evidence>
<dbReference type="PANTHER" id="PTHR13604">
    <property type="entry name" value="DC12-RELATED"/>
    <property type="match status" value="1"/>
</dbReference>
<dbReference type="GO" id="GO:0106300">
    <property type="term" value="P:protein-DNA covalent cross-linking repair"/>
    <property type="evidence" value="ECO:0007669"/>
    <property type="project" value="InterPro"/>
</dbReference>
<dbReference type="SUPFAM" id="SSF143081">
    <property type="entry name" value="BB1717-like"/>
    <property type="match status" value="1"/>
</dbReference>
<dbReference type="Pfam" id="PF02586">
    <property type="entry name" value="SRAP"/>
    <property type="match status" value="1"/>
</dbReference>
<evidence type="ECO:0000256" key="1">
    <source>
        <dbReference type="ARBA" id="ARBA00008136"/>
    </source>
</evidence>
<dbReference type="AlphaFoldDB" id="A0AAV7EJT9"/>
<evidence type="ECO:0008006" key="11">
    <source>
        <dbReference type="Google" id="ProtNLM"/>
    </source>
</evidence>
<dbReference type="GO" id="GO:0003697">
    <property type="term" value="F:single-stranded DNA binding"/>
    <property type="evidence" value="ECO:0007669"/>
    <property type="project" value="InterPro"/>
</dbReference>
<evidence type="ECO:0000313" key="9">
    <source>
        <dbReference type="EMBL" id="KAG9447946.1"/>
    </source>
</evidence>
<organism evidence="9 10">
    <name type="scientific">Aristolochia fimbriata</name>
    <name type="common">White veined hardy Dutchman's pipe vine</name>
    <dbReference type="NCBI Taxonomy" id="158543"/>
    <lineage>
        <taxon>Eukaryota</taxon>
        <taxon>Viridiplantae</taxon>
        <taxon>Streptophyta</taxon>
        <taxon>Embryophyta</taxon>
        <taxon>Tracheophyta</taxon>
        <taxon>Spermatophyta</taxon>
        <taxon>Magnoliopsida</taxon>
        <taxon>Magnoliidae</taxon>
        <taxon>Piperales</taxon>
        <taxon>Aristolochiaceae</taxon>
        <taxon>Aristolochia</taxon>
    </lineage>
</organism>
<keyword evidence="4" id="KW-0378">Hydrolase</keyword>
<dbReference type="Gene3D" id="3.90.1680.10">
    <property type="entry name" value="SOS response associated peptidase-like"/>
    <property type="match status" value="1"/>
</dbReference>